<reference evidence="1" key="2">
    <citation type="submission" date="2025-08" db="UniProtKB">
        <authorList>
            <consortium name="Ensembl"/>
        </authorList>
    </citation>
    <scope>IDENTIFICATION</scope>
</reference>
<name>H3ADH6_LATCH</name>
<dbReference type="Proteomes" id="UP000008672">
    <property type="component" value="Unassembled WGS sequence"/>
</dbReference>
<dbReference type="EMBL" id="AFYH01082261">
    <property type="status" value="NOT_ANNOTATED_CDS"/>
    <property type="molecule type" value="Genomic_DNA"/>
</dbReference>
<evidence type="ECO:0000313" key="1">
    <source>
        <dbReference type="Ensembl" id="ENSLACP00000007697.1"/>
    </source>
</evidence>
<dbReference type="eggNOG" id="ENOG502SB75">
    <property type="taxonomic scope" value="Eukaryota"/>
</dbReference>
<evidence type="ECO:0000313" key="2">
    <source>
        <dbReference type="Proteomes" id="UP000008672"/>
    </source>
</evidence>
<keyword evidence="2" id="KW-1185">Reference proteome</keyword>
<dbReference type="Ensembl" id="ENSLACT00000007761.1">
    <property type="protein sequence ID" value="ENSLACP00000007697.1"/>
    <property type="gene ID" value="ENSLACG00000006819.1"/>
</dbReference>
<reference evidence="2" key="1">
    <citation type="submission" date="2011-08" db="EMBL/GenBank/DDBJ databases">
        <title>The draft genome of Latimeria chalumnae.</title>
        <authorList>
            <person name="Di Palma F."/>
            <person name="Alfoldi J."/>
            <person name="Johnson J."/>
            <person name="Berlin A."/>
            <person name="Gnerre S."/>
            <person name="Jaffe D."/>
            <person name="MacCallum I."/>
            <person name="Young S."/>
            <person name="Walker B.J."/>
            <person name="Lander E."/>
            <person name="Lindblad-Toh K."/>
        </authorList>
    </citation>
    <scope>NUCLEOTIDE SEQUENCE [LARGE SCALE GENOMIC DNA]</scope>
    <source>
        <strain evidence="2">Wild caught</strain>
    </source>
</reference>
<sequence length="143" mass="15917">SFCCIEQPEVKKAINMLRPGYTPPSRFALAGRLLNEVFQEEKIKCSEKLSGEFVCMSIDGWSNIHNESVVCSTVTVDGGTVYLCDNIDISGHPHASEYLTALASDTIKSCEKEFKYHVTTFLTDNAANMAKMRKALEETENIN</sequence>
<dbReference type="GeneTree" id="ENSGT00660000097481"/>
<dbReference type="AlphaFoldDB" id="H3ADH6"/>
<proteinExistence type="predicted"/>
<reference evidence="1" key="3">
    <citation type="submission" date="2025-09" db="UniProtKB">
        <authorList>
            <consortium name="Ensembl"/>
        </authorList>
    </citation>
    <scope>IDENTIFICATION</scope>
</reference>
<dbReference type="STRING" id="7897.ENSLACP00000007697"/>
<organism evidence="1 2">
    <name type="scientific">Latimeria chalumnae</name>
    <name type="common">Coelacanth</name>
    <dbReference type="NCBI Taxonomy" id="7897"/>
    <lineage>
        <taxon>Eukaryota</taxon>
        <taxon>Metazoa</taxon>
        <taxon>Chordata</taxon>
        <taxon>Craniata</taxon>
        <taxon>Vertebrata</taxon>
        <taxon>Euteleostomi</taxon>
        <taxon>Coelacanthiformes</taxon>
        <taxon>Coelacanthidae</taxon>
        <taxon>Latimeria</taxon>
    </lineage>
</organism>
<dbReference type="HOGENOM" id="CLU_1820216_0_0_1"/>
<dbReference type="InParanoid" id="H3ADH6"/>
<dbReference type="Bgee" id="ENSLACG00000006819">
    <property type="expression patterns" value="Expressed in muscle tissue and 5 other cell types or tissues"/>
</dbReference>
<protein>
    <submittedName>
        <fullName evidence="1">Uncharacterized protein</fullName>
    </submittedName>
</protein>
<accession>H3ADH6</accession>